<evidence type="ECO:0000313" key="4">
    <source>
        <dbReference type="Proteomes" id="UP000236621"/>
    </source>
</evidence>
<name>A0A2K3QG99_9HYPO</name>
<evidence type="ECO:0000256" key="2">
    <source>
        <dbReference type="SAM" id="Phobius"/>
    </source>
</evidence>
<dbReference type="Proteomes" id="UP000236621">
    <property type="component" value="Unassembled WGS sequence"/>
</dbReference>
<feature type="transmembrane region" description="Helical" evidence="2">
    <location>
        <begin position="81"/>
        <end position="102"/>
    </location>
</feature>
<keyword evidence="2" id="KW-0812">Transmembrane</keyword>
<dbReference type="STRING" id="45235.A0A2K3QG99"/>
<reference evidence="3 4" key="1">
    <citation type="submission" date="2017-08" db="EMBL/GenBank/DDBJ databases">
        <title>Harnessing the power of phylogenomics to disentangle the directionality and signatures of interkingdom host jumping in the parasitic fungal genus Tolypocladium.</title>
        <authorList>
            <person name="Quandt C.A."/>
            <person name="Patterson W."/>
            <person name="Spatafora J.W."/>
        </authorList>
    </citation>
    <scope>NUCLEOTIDE SEQUENCE [LARGE SCALE GENOMIC DNA]</scope>
    <source>
        <strain evidence="3 4">CBS 113982</strain>
    </source>
</reference>
<evidence type="ECO:0000256" key="1">
    <source>
        <dbReference type="SAM" id="MobiDB-lite"/>
    </source>
</evidence>
<keyword evidence="2" id="KW-1133">Transmembrane helix</keyword>
<sequence>MAEHAARLLLVGAFIPAFPLCLVHGILSHHPVPAVGLVPQAVSVAVAALLLRVRRAGDAAVVDDEEGDERNVVRERLTHPVTIFVVDAILAAALMVVLVFTWTTHTGNASLSMLAAYATIPLLTSLQVSPPNTHGHLESLIELTAACLTASPTSSSPCTPSMTASPTRLRPSLPEFPWLRHFRRPGDAEYAPVLVDDAGRYRDEPGDGEEVRAEQPEAVEVRSKDRRGKGAAAAAAGGAPWGA</sequence>
<comment type="caution">
    <text evidence="3">The sequence shown here is derived from an EMBL/GenBank/DDBJ whole genome shotgun (WGS) entry which is preliminary data.</text>
</comment>
<dbReference type="AlphaFoldDB" id="A0A2K3QG99"/>
<accession>A0A2K3QG99</accession>
<keyword evidence="4" id="KW-1185">Reference proteome</keyword>
<keyword evidence="2" id="KW-0472">Membrane</keyword>
<feature type="transmembrane region" description="Helical" evidence="2">
    <location>
        <begin position="33"/>
        <end position="51"/>
    </location>
</feature>
<dbReference type="EMBL" id="NRSZ01000531">
    <property type="protein sequence ID" value="PNY26576.1"/>
    <property type="molecule type" value="Genomic_DNA"/>
</dbReference>
<feature type="region of interest" description="Disordered" evidence="1">
    <location>
        <begin position="196"/>
        <end position="243"/>
    </location>
</feature>
<protein>
    <submittedName>
        <fullName evidence="3">Uncharacterized protein</fullName>
    </submittedName>
</protein>
<feature type="transmembrane region" description="Helical" evidence="2">
    <location>
        <begin position="7"/>
        <end position="27"/>
    </location>
</feature>
<organism evidence="3 4">
    <name type="scientific">Tolypocladium capitatum</name>
    <dbReference type="NCBI Taxonomy" id="45235"/>
    <lineage>
        <taxon>Eukaryota</taxon>
        <taxon>Fungi</taxon>
        <taxon>Dikarya</taxon>
        <taxon>Ascomycota</taxon>
        <taxon>Pezizomycotina</taxon>
        <taxon>Sordariomycetes</taxon>
        <taxon>Hypocreomycetidae</taxon>
        <taxon>Hypocreales</taxon>
        <taxon>Ophiocordycipitaceae</taxon>
        <taxon>Tolypocladium</taxon>
    </lineage>
</organism>
<proteinExistence type="predicted"/>
<feature type="compositionally biased region" description="Low complexity" evidence="1">
    <location>
        <begin position="230"/>
        <end position="243"/>
    </location>
</feature>
<evidence type="ECO:0000313" key="3">
    <source>
        <dbReference type="EMBL" id="PNY26576.1"/>
    </source>
</evidence>
<gene>
    <name evidence="3" type="ORF">TCAP_03496</name>
</gene>
<feature type="compositionally biased region" description="Basic and acidic residues" evidence="1">
    <location>
        <begin position="197"/>
        <end position="223"/>
    </location>
</feature>
<dbReference type="OrthoDB" id="5241710at2759"/>